<evidence type="ECO:0000313" key="6">
    <source>
        <dbReference type="Proteomes" id="UP000009877"/>
    </source>
</evidence>
<dbReference type="InterPro" id="IPR019887">
    <property type="entry name" value="Tscrpt_reg_AsnC/Lrp_C"/>
</dbReference>
<comment type="caution">
    <text evidence="5">The sequence shown here is derived from an EMBL/GenBank/DDBJ whole genome shotgun (WGS) entry which is preliminary data.</text>
</comment>
<keyword evidence="3" id="KW-0804">Transcription</keyword>
<dbReference type="InterPro" id="IPR019888">
    <property type="entry name" value="Tscrpt_reg_AsnC-like"/>
</dbReference>
<dbReference type="PANTHER" id="PTHR30154">
    <property type="entry name" value="LEUCINE-RESPONSIVE REGULATORY PROTEIN"/>
    <property type="match status" value="1"/>
</dbReference>
<dbReference type="InterPro" id="IPR000485">
    <property type="entry name" value="AsnC-type_HTH_dom"/>
</dbReference>
<dbReference type="EMBL" id="ANHZ02000011">
    <property type="protein sequence ID" value="EME36612.1"/>
    <property type="molecule type" value="Genomic_DNA"/>
</dbReference>
<dbReference type="Pfam" id="PF13404">
    <property type="entry name" value="HTH_AsnC-type"/>
    <property type="match status" value="1"/>
</dbReference>
<dbReference type="Gene3D" id="1.10.10.10">
    <property type="entry name" value="Winged helix-like DNA-binding domain superfamily/Winged helix DNA-binding domain"/>
    <property type="match status" value="1"/>
</dbReference>
<dbReference type="GO" id="GO:0043565">
    <property type="term" value="F:sequence-specific DNA binding"/>
    <property type="evidence" value="ECO:0007669"/>
    <property type="project" value="InterPro"/>
</dbReference>
<dbReference type="SMART" id="SM00344">
    <property type="entry name" value="HTH_ASNC"/>
    <property type="match status" value="1"/>
</dbReference>
<dbReference type="Gene3D" id="3.30.70.920">
    <property type="match status" value="1"/>
</dbReference>
<dbReference type="Proteomes" id="UP000009877">
    <property type="component" value="Unassembled WGS sequence"/>
</dbReference>
<dbReference type="RefSeq" id="WP_006214701.1">
    <property type="nucleotide sequence ID" value="NZ_ANHZ02000011.1"/>
</dbReference>
<dbReference type="PRINTS" id="PR00033">
    <property type="entry name" value="HTHASNC"/>
</dbReference>
<dbReference type="Pfam" id="PF01037">
    <property type="entry name" value="AsnC_trans_reg"/>
    <property type="match status" value="1"/>
</dbReference>
<evidence type="ECO:0000256" key="3">
    <source>
        <dbReference type="ARBA" id="ARBA00023163"/>
    </source>
</evidence>
<feature type="domain" description="HTH asnC-type" evidence="4">
    <location>
        <begin position="4"/>
        <end position="77"/>
    </location>
</feature>
<organism evidence="5 6">
    <name type="scientific">Kocuria palustris PEL</name>
    <dbReference type="NCBI Taxonomy" id="1236550"/>
    <lineage>
        <taxon>Bacteria</taxon>
        <taxon>Bacillati</taxon>
        <taxon>Actinomycetota</taxon>
        <taxon>Actinomycetes</taxon>
        <taxon>Micrococcales</taxon>
        <taxon>Micrococcaceae</taxon>
        <taxon>Kocuria</taxon>
    </lineage>
</organism>
<dbReference type="GO" id="GO:0005829">
    <property type="term" value="C:cytosol"/>
    <property type="evidence" value="ECO:0007669"/>
    <property type="project" value="TreeGrafter"/>
</dbReference>
<gene>
    <name evidence="5" type="ORF">C884_00286</name>
</gene>
<sequence>MSEITELERRLIAELRADGRAPIAALAERLGVSRTTISRSIERLTARDVIIGFTVRTRSITDDEVRAISFIEVQGFTTDQVISSLRGLPEIMGLHTTNGHWDLVAEISCRNLRAFDDLLRRMRSIKGIVNSETSLLLSSVVR</sequence>
<dbReference type="GO" id="GO:0043200">
    <property type="term" value="P:response to amino acid"/>
    <property type="evidence" value="ECO:0007669"/>
    <property type="project" value="TreeGrafter"/>
</dbReference>
<dbReference type="PANTHER" id="PTHR30154:SF53">
    <property type="entry name" value="HTH-TYPE TRANSCRIPTIONAL REGULATOR LRPC"/>
    <property type="match status" value="1"/>
</dbReference>
<protein>
    <submittedName>
        <fullName evidence="5">Transcriptional regulator, AsnC family</fullName>
    </submittedName>
</protein>
<evidence type="ECO:0000259" key="4">
    <source>
        <dbReference type="PROSITE" id="PS50956"/>
    </source>
</evidence>
<dbReference type="InterPro" id="IPR011008">
    <property type="entry name" value="Dimeric_a/b-barrel"/>
</dbReference>
<proteinExistence type="predicted"/>
<dbReference type="STRING" id="71999.KPaMU14_01895"/>
<dbReference type="SUPFAM" id="SSF54909">
    <property type="entry name" value="Dimeric alpha+beta barrel"/>
    <property type="match status" value="1"/>
</dbReference>
<keyword evidence="6" id="KW-1185">Reference proteome</keyword>
<dbReference type="PROSITE" id="PS50956">
    <property type="entry name" value="HTH_ASNC_2"/>
    <property type="match status" value="1"/>
</dbReference>
<name>M2WDM9_9MICC</name>
<dbReference type="SUPFAM" id="SSF46785">
    <property type="entry name" value="Winged helix' DNA-binding domain"/>
    <property type="match status" value="1"/>
</dbReference>
<dbReference type="InterPro" id="IPR036388">
    <property type="entry name" value="WH-like_DNA-bd_sf"/>
</dbReference>
<keyword evidence="2" id="KW-0238">DNA-binding</keyword>
<accession>M2WDM9</accession>
<evidence type="ECO:0000256" key="1">
    <source>
        <dbReference type="ARBA" id="ARBA00023015"/>
    </source>
</evidence>
<reference evidence="5 6" key="1">
    <citation type="journal article" date="2014" name="Genome Announc.">
        <title>Draft Genome Sequence of Kocuria palustris PEL.</title>
        <authorList>
            <person name="Sharma G."/>
            <person name="Khatri I."/>
            <person name="Subramanian S."/>
        </authorList>
    </citation>
    <scope>NUCLEOTIDE SEQUENCE [LARGE SCALE GENOMIC DNA]</scope>
    <source>
        <strain evidence="5 6">PEL</strain>
    </source>
</reference>
<keyword evidence="1" id="KW-0805">Transcription regulation</keyword>
<evidence type="ECO:0000256" key="2">
    <source>
        <dbReference type="ARBA" id="ARBA00023125"/>
    </source>
</evidence>
<dbReference type="AlphaFoldDB" id="M2WDM9"/>
<dbReference type="InterPro" id="IPR036390">
    <property type="entry name" value="WH_DNA-bd_sf"/>
</dbReference>
<evidence type="ECO:0000313" key="5">
    <source>
        <dbReference type="EMBL" id="EME36612.1"/>
    </source>
</evidence>